<protein>
    <submittedName>
        <fullName evidence="1">Uncharacterized protein</fullName>
    </submittedName>
</protein>
<accession>A0A1J4TZ63</accession>
<sequence length="521" mass="58088">MGQESTPMDSVVREARERGREGYPPDIALVVHPVFHRFYQNPLLVGSVDIKGVYAGNNLNMHDSIGSKIWEDLWNKIQDRKKVEISAAIEEEQPGSSKIRRKMIAYDPKVRQALTQGINVIYLRPSSAEDEKVETQYSPGPPRDLPTRVVDALNQDQPPEEWDKITTQAPAPMVIVKGLFREEEDAGIFSSIAHQESPYTYFPQDVFPVDIRPVNFSSSPPELGAGDRLFAVCSDKITQPSELARYTPTPPETAGANPARLIEMEIRIPSTCIGKERKAAENRLVLSGLRAVSETLRLQTARAWERRTEQTGLNKILRLGLSDLQTRLFSLPWEKPREFERYLSGLNISCNRHEFRKAIYAPNINTQITGNAEHLLGLVYPGDTYFGFPYHSTFVLLAPPVNPGNRLAIPLQRGHVLETQIGQRPAAFICGHRGDTIHKFTDDNPVLISPGGGVTKSLSTDGKGTLGELLRTLITNYKVSLTGNPPMIVDFKRDGDGYKADSSYLLGRNADIIDIISKLIP</sequence>
<dbReference type="STRING" id="1805209.AUJ73_00735"/>
<evidence type="ECO:0000313" key="1">
    <source>
        <dbReference type="EMBL" id="OIO15367.1"/>
    </source>
</evidence>
<organism evidence="1 2">
    <name type="scientific">Candidatus Gottesmanbacteria bacterium CG1_02_37_22</name>
    <dbReference type="NCBI Taxonomy" id="1805209"/>
    <lineage>
        <taxon>Bacteria</taxon>
        <taxon>Candidatus Gottesmaniibacteriota</taxon>
    </lineage>
</organism>
<gene>
    <name evidence="1" type="ORF">AUJ73_00735</name>
</gene>
<dbReference type="Proteomes" id="UP000183120">
    <property type="component" value="Unassembled WGS sequence"/>
</dbReference>
<comment type="caution">
    <text evidence="1">The sequence shown here is derived from an EMBL/GenBank/DDBJ whole genome shotgun (WGS) entry which is preliminary data.</text>
</comment>
<dbReference type="EMBL" id="MNUY01000011">
    <property type="protein sequence ID" value="OIO15367.1"/>
    <property type="molecule type" value="Genomic_DNA"/>
</dbReference>
<name>A0A1J4TZ63_9BACT</name>
<proteinExistence type="predicted"/>
<evidence type="ECO:0000313" key="2">
    <source>
        <dbReference type="Proteomes" id="UP000183120"/>
    </source>
</evidence>
<dbReference type="AlphaFoldDB" id="A0A1J4TZ63"/>
<reference evidence="1 2" key="1">
    <citation type="journal article" date="2016" name="Environ. Microbiol.">
        <title>Genomic resolution of a cold subsurface aquifer community provides metabolic insights for novel microbes adapted to high CO concentrations.</title>
        <authorList>
            <person name="Probst A.J."/>
            <person name="Castelle C.J."/>
            <person name="Singh A."/>
            <person name="Brown C.T."/>
            <person name="Anantharaman K."/>
            <person name="Sharon I."/>
            <person name="Hug L.A."/>
            <person name="Burstein D."/>
            <person name="Emerson J.B."/>
            <person name="Thomas B.C."/>
            <person name="Banfield J.F."/>
        </authorList>
    </citation>
    <scope>NUCLEOTIDE SEQUENCE [LARGE SCALE GENOMIC DNA]</scope>
    <source>
        <strain evidence="1">CG1_02_37_22</strain>
    </source>
</reference>